<sequence length="192" mass="21349">MGNGLNIMTDSSISDAGTHSLQIAASLESNHNRAPSPGTPSIHCHRRPDDDIDVDNAVGNADNHNELPVEYQVHEVDMTNPDMDPLEYAFRRYIPIPRAYFWDTASDANDHNQNLPFGIKLWHRSIYYLGECLRRAEAGGEVVANILGLNDGPFDYVTSGMTEDEMARSRAIVDGRRAQAVEIERRKEGGVV</sequence>
<dbReference type="AlphaFoldDB" id="A0ABD3N424"/>
<evidence type="ECO:0000313" key="2">
    <source>
        <dbReference type="EMBL" id="KAL3770537.1"/>
    </source>
</evidence>
<feature type="region of interest" description="Disordered" evidence="1">
    <location>
        <begin position="30"/>
        <end position="52"/>
    </location>
</feature>
<accession>A0ABD3N424</accession>
<keyword evidence="3" id="KW-1185">Reference proteome</keyword>
<evidence type="ECO:0000256" key="1">
    <source>
        <dbReference type="SAM" id="MobiDB-lite"/>
    </source>
</evidence>
<proteinExistence type="predicted"/>
<protein>
    <submittedName>
        <fullName evidence="2">Uncharacterized protein</fullName>
    </submittedName>
</protein>
<reference evidence="2 3" key="1">
    <citation type="submission" date="2024-10" db="EMBL/GenBank/DDBJ databases">
        <title>Updated reference genomes for cyclostephanoid diatoms.</title>
        <authorList>
            <person name="Roberts W.R."/>
            <person name="Alverson A.J."/>
        </authorList>
    </citation>
    <scope>NUCLEOTIDE SEQUENCE [LARGE SCALE GENOMIC DNA]</scope>
    <source>
        <strain evidence="2 3">AJA276-08</strain>
    </source>
</reference>
<dbReference type="EMBL" id="JALLAZ020001626">
    <property type="protein sequence ID" value="KAL3770537.1"/>
    <property type="molecule type" value="Genomic_DNA"/>
</dbReference>
<organism evidence="2 3">
    <name type="scientific">Stephanodiscus triporus</name>
    <dbReference type="NCBI Taxonomy" id="2934178"/>
    <lineage>
        <taxon>Eukaryota</taxon>
        <taxon>Sar</taxon>
        <taxon>Stramenopiles</taxon>
        <taxon>Ochrophyta</taxon>
        <taxon>Bacillariophyta</taxon>
        <taxon>Coscinodiscophyceae</taxon>
        <taxon>Thalassiosirophycidae</taxon>
        <taxon>Stephanodiscales</taxon>
        <taxon>Stephanodiscaceae</taxon>
        <taxon>Stephanodiscus</taxon>
    </lineage>
</organism>
<name>A0ABD3N424_9STRA</name>
<gene>
    <name evidence="2" type="ORF">ACHAW5_009565</name>
</gene>
<evidence type="ECO:0000313" key="3">
    <source>
        <dbReference type="Proteomes" id="UP001530315"/>
    </source>
</evidence>
<dbReference type="Proteomes" id="UP001530315">
    <property type="component" value="Unassembled WGS sequence"/>
</dbReference>
<comment type="caution">
    <text evidence="2">The sequence shown here is derived from an EMBL/GenBank/DDBJ whole genome shotgun (WGS) entry which is preliminary data.</text>
</comment>